<sequence length="219" mass="24440">MGYGQRANAATRHPAHRFSQLHANGPFTQVAALTRHPMILHNPLQQLHDLDRASPQFYEQLSSFLRGNEYRNVFPKLQSEDFAWLVEYLDSVLVDVSDPTGPILQECLHELGKICGVKELLPKSCTLSDSLLEIGPPSASGCVYEGTLDGSKETFHQVAVTWKRLTHRNIVPLLGVTIDPLQLIGAWISGLNYLHSCNVIHGDLKGTLVLLWSHKTWVT</sequence>
<evidence type="ECO:0000313" key="2">
    <source>
        <dbReference type="Proteomes" id="UP000886501"/>
    </source>
</evidence>
<gene>
    <name evidence="1" type="ORF">BDM02DRAFT_1694073</name>
</gene>
<reference evidence="1" key="2">
    <citation type="journal article" date="2020" name="Nat. Commun.">
        <title>Large-scale genome sequencing of mycorrhizal fungi provides insights into the early evolution of symbiotic traits.</title>
        <authorList>
            <person name="Miyauchi S."/>
            <person name="Kiss E."/>
            <person name="Kuo A."/>
            <person name="Drula E."/>
            <person name="Kohler A."/>
            <person name="Sanchez-Garcia M."/>
            <person name="Morin E."/>
            <person name="Andreopoulos B."/>
            <person name="Barry K.W."/>
            <person name="Bonito G."/>
            <person name="Buee M."/>
            <person name="Carver A."/>
            <person name="Chen C."/>
            <person name="Cichocki N."/>
            <person name="Clum A."/>
            <person name="Culley D."/>
            <person name="Crous P.W."/>
            <person name="Fauchery L."/>
            <person name="Girlanda M."/>
            <person name="Hayes R.D."/>
            <person name="Keri Z."/>
            <person name="LaButti K."/>
            <person name="Lipzen A."/>
            <person name="Lombard V."/>
            <person name="Magnuson J."/>
            <person name="Maillard F."/>
            <person name="Murat C."/>
            <person name="Nolan M."/>
            <person name="Ohm R.A."/>
            <person name="Pangilinan J."/>
            <person name="Pereira M.F."/>
            <person name="Perotto S."/>
            <person name="Peter M."/>
            <person name="Pfister S."/>
            <person name="Riley R."/>
            <person name="Sitrit Y."/>
            <person name="Stielow J.B."/>
            <person name="Szollosi G."/>
            <person name="Zifcakova L."/>
            <person name="Stursova M."/>
            <person name="Spatafora J.W."/>
            <person name="Tedersoo L."/>
            <person name="Vaario L.M."/>
            <person name="Yamada A."/>
            <person name="Yan M."/>
            <person name="Wang P."/>
            <person name="Xu J."/>
            <person name="Bruns T."/>
            <person name="Baldrian P."/>
            <person name="Vilgalys R."/>
            <person name="Dunand C."/>
            <person name="Henrissat B."/>
            <person name="Grigoriev I.V."/>
            <person name="Hibbett D."/>
            <person name="Nagy L.G."/>
            <person name="Martin F.M."/>
        </authorList>
    </citation>
    <scope>NUCLEOTIDE SEQUENCE</scope>
    <source>
        <strain evidence="1">P2</strain>
    </source>
</reference>
<keyword evidence="2" id="KW-1185">Reference proteome</keyword>
<dbReference type="Proteomes" id="UP000886501">
    <property type="component" value="Unassembled WGS sequence"/>
</dbReference>
<name>A0ACB6Z0V0_THEGA</name>
<accession>A0ACB6Z0V0</accession>
<dbReference type="EMBL" id="MU118269">
    <property type="protein sequence ID" value="KAF9643182.1"/>
    <property type="molecule type" value="Genomic_DNA"/>
</dbReference>
<protein>
    <submittedName>
        <fullName evidence="1">Uncharacterized protein</fullName>
    </submittedName>
</protein>
<proteinExistence type="predicted"/>
<organism evidence="1 2">
    <name type="scientific">Thelephora ganbajun</name>
    <name type="common">Ganba fungus</name>
    <dbReference type="NCBI Taxonomy" id="370292"/>
    <lineage>
        <taxon>Eukaryota</taxon>
        <taxon>Fungi</taxon>
        <taxon>Dikarya</taxon>
        <taxon>Basidiomycota</taxon>
        <taxon>Agaricomycotina</taxon>
        <taxon>Agaricomycetes</taxon>
        <taxon>Thelephorales</taxon>
        <taxon>Thelephoraceae</taxon>
        <taxon>Thelephora</taxon>
    </lineage>
</organism>
<evidence type="ECO:0000313" key="1">
    <source>
        <dbReference type="EMBL" id="KAF9643182.1"/>
    </source>
</evidence>
<comment type="caution">
    <text evidence="1">The sequence shown here is derived from an EMBL/GenBank/DDBJ whole genome shotgun (WGS) entry which is preliminary data.</text>
</comment>
<reference evidence="1" key="1">
    <citation type="submission" date="2019-10" db="EMBL/GenBank/DDBJ databases">
        <authorList>
            <consortium name="DOE Joint Genome Institute"/>
            <person name="Kuo A."/>
            <person name="Miyauchi S."/>
            <person name="Kiss E."/>
            <person name="Drula E."/>
            <person name="Kohler A."/>
            <person name="Sanchez-Garcia M."/>
            <person name="Andreopoulos B."/>
            <person name="Barry K.W."/>
            <person name="Bonito G."/>
            <person name="Buee M."/>
            <person name="Carver A."/>
            <person name="Chen C."/>
            <person name="Cichocki N."/>
            <person name="Clum A."/>
            <person name="Culley D."/>
            <person name="Crous P.W."/>
            <person name="Fauchery L."/>
            <person name="Girlanda M."/>
            <person name="Hayes R."/>
            <person name="Keri Z."/>
            <person name="Labutti K."/>
            <person name="Lipzen A."/>
            <person name="Lombard V."/>
            <person name="Magnuson J."/>
            <person name="Maillard F."/>
            <person name="Morin E."/>
            <person name="Murat C."/>
            <person name="Nolan M."/>
            <person name="Ohm R."/>
            <person name="Pangilinan J."/>
            <person name="Pereira M."/>
            <person name="Perotto S."/>
            <person name="Peter M."/>
            <person name="Riley R."/>
            <person name="Sitrit Y."/>
            <person name="Stielow B."/>
            <person name="Szollosi G."/>
            <person name="Zifcakova L."/>
            <person name="Stursova M."/>
            <person name="Spatafora J.W."/>
            <person name="Tedersoo L."/>
            <person name="Vaario L.-M."/>
            <person name="Yamada A."/>
            <person name="Yan M."/>
            <person name="Wang P."/>
            <person name="Xu J."/>
            <person name="Bruns T."/>
            <person name="Baldrian P."/>
            <person name="Vilgalys R."/>
            <person name="Henrissat B."/>
            <person name="Grigoriev I.V."/>
            <person name="Hibbett D."/>
            <person name="Nagy L.G."/>
            <person name="Martin F.M."/>
        </authorList>
    </citation>
    <scope>NUCLEOTIDE SEQUENCE</scope>
    <source>
        <strain evidence="1">P2</strain>
    </source>
</reference>